<feature type="transmembrane region" description="Helical" evidence="1">
    <location>
        <begin position="130"/>
        <end position="149"/>
    </location>
</feature>
<gene>
    <name evidence="2" type="ORF">CfE428DRAFT_2081</name>
</gene>
<dbReference type="EMBL" id="ABVL01000005">
    <property type="protein sequence ID" value="EDY20157.1"/>
    <property type="molecule type" value="Genomic_DNA"/>
</dbReference>
<keyword evidence="1" id="KW-0812">Transmembrane</keyword>
<dbReference type="eggNOG" id="COG3305">
    <property type="taxonomic scope" value="Bacteria"/>
</dbReference>
<evidence type="ECO:0000313" key="3">
    <source>
        <dbReference type="Proteomes" id="UP000005824"/>
    </source>
</evidence>
<evidence type="ECO:0000256" key="1">
    <source>
        <dbReference type="SAM" id="Phobius"/>
    </source>
</evidence>
<feature type="transmembrane region" description="Helical" evidence="1">
    <location>
        <begin position="12"/>
        <end position="34"/>
    </location>
</feature>
<evidence type="ECO:0000313" key="2">
    <source>
        <dbReference type="EMBL" id="EDY20157.1"/>
    </source>
</evidence>
<dbReference type="InterPro" id="IPR021125">
    <property type="entry name" value="DUF2127"/>
</dbReference>
<keyword evidence="3" id="KW-1185">Reference proteome</keyword>
<protein>
    <recommendedName>
        <fullName evidence="4">DUF2127 domain-containing protein</fullName>
    </recommendedName>
</protein>
<dbReference type="RefSeq" id="WP_006979406.1">
    <property type="nucleotide sequence ID" value="NZ_ABVL01000005.1"/>
</dbReference>
<dbReference type="InParanoid" id="B4CZJ3"/>
<dbReference type="Pfam" id="PF09900">
    <property type="entry name" value="DUF2127"/>
    <property type="match status" value="1"/>
</dbReference>
<evidence type="ECO:0008006" key="4">
    <source>
        <dbReference type="Google" id="ProtNLM"/>
    </source>
</evidence>
<name>B4CZJ3_9BACT</name>
<dbReference type="Proteomes" id="UP000005824">
    <property type="component" value="Unassembled WGS sequence"/>
</dbReference>
<proteinExistence type="predicted"/>
<dbReference type="STRING" id="497964.CfE428DRAFT_2081"/>
<accession>B4CZJ3</accession>
<sequence length="154" mass="17456">MSPTARRGEASLLWIGTYKLLQGIMLVVLATGLLKAVNHDLEATMSHWIRELHFDPGNRYITSLLHRAGLIDDRTLKRLSSLTFTYGAVFMVEGTGLLFKQRWAEYLTTIITFSLVPLEIYELAKHFTALKVVILLVNIAIGIYLIVMIRRKPA</sequence>
<organism evidence="2 3">
    <name type="scientific">Chthoniobacter flavus Ellin428</name>
    <dbReference type="NCBI Taxonomy" id="497964"/>
    <lineage>
        <taxon>Bacteria</taxon>
        <taxon>Pseudomonadati</taxon>
        <taxon>Verrucomicrobiota</taxon>
        <taxon>Spartobacteria</taxon>
        <taxon>Chthoniobacterales</taxon>
        <taxon>Chthoniobacteraceae</taxon>
        <taxon>Chthoniobacter</taxon>
    </lineage>
</organism>
<comment type="caution">
    <text evidence="2">The sequence shown here is derived from an EMBL/GenBank/DDBJ whole genome shotgun (WGS) entry which is preliminary data.</text>
</comment>
<reference evidence="2 3" key="1">
    <citation type="journal article" date="2011" name="J. Bacteriol.">
        <title>Genome sequence of Chthoniobacter flavus Ellin428, an aerobic heterotrophic soil bacterium.</title>
        <authorList>
            <person name="Kant R."/>
            <person name="van Passel M.W."/>
            <person name="Palva A."/>
            <person name="Lucas S."/>
            <person name="Lapidus A."/>
            <person name="Glavina Del Rio T."/>
            <person name="Dalin E."/>
            <person name="Tice H."/>
            <person name="Bruce D."/>
            <person name="Goodwin L."/>
            <person name="Pitluck S."/>
            <person name="Larimer F.W."/>
            <person name="Land M.L."/>
            <person name="Hauser L."/>
            <person name="Sangwan P."/>
            <person name="de Vos W.M."/>
            <person name="Janssen P.H."/>
            <person name="Smidt H."/>
        </authorList>
    </citation>
    <scope>NUCLEOTIDE SEQUENCE [LARGE SCALE GENOMIC DNA]</scope>
    <source>
        <strain evidence="2 3">Ellin428</strain>
    </source>
</reference>
<dbReference type="AlphaFoldDB" id="B4CZJ3"/>
<keyword evidence="1" id="KW-1133">Transmembrane helix</keyword>
<keyword evidence="1" id="KW-0472">Membrane</keyword>